<evidence type="ECO:0000256" key="4">
    <source>
        <dbReference type="ARBA" id="ARBA00022801"/>
    </source>
</evidence>
<dbReference type="NCBIfam" id="NF008305">
    <property type="entry name" value="PRK11097.1"/>
    <property type="match status" value="1"/>
</dbReference>
<dbReference type="GO" id="GO:0008810">
    <property type="term" value="F:cellulase activity"/>
    <property type="evidence" value="ECO:0007669"/>
    <property type="project" value="UniProtKB-EC"/>
</dbReference>
<keyword evidence="8" id="KW-0732">Signal</keyword>
<dbReference type="PRINTS" id="PR00735">
    <property type="entry name" value="GLHYDRLASE8"/>
</dbReference>
<evidence type="ECO:0000256" key="1">
    <source>
        <dbReference type="ARBA" id="ARBA00000966"/>
    </source>
</evidence>
<dbReference type="AlphaFoldDB" id="A0A261UWF5"/>
<evidence type="ECO:0000256" key="3">
    <source>
        <dbReference type="ARBA" id="ARBA00012601"/>
    </source>
</evidence>
<evidence type="ECO:0000256" key="7">
    <source>
        <dbReference type="ARBA" id="ARBA00023326"/>
    </source>
</evidence>
<protein>
    <recommendedName>
        <fullName evidence="3">cellulase</fullName>
        <ecNumber evidence="3">3.2.1.4</ecNumber>
    </recommendedName>
</protein>
<dbReference type="Pfam" id="PF01270">
    <property type="entry name" value="Glyco_hydro_8"/>
    <property type="match status" value="1"/>
</dbReference>
<evidence type="ECO:0000256" key="6">
    <source>
        <dbReference type="ARBA" id="ARBA00023295"/>
    </source>
</evidence>
<evidence type="ECO:0000313" key="9">
    <source>
        <dbReference type="EMBL" id="OZI66214.1"/>
    </source>
</evidence>
<keyword evidence="7" id="KW-0119">Carbohydrate metabolism</keyword>
<organism evidence="9 10">
    <name type="scientific">Bordetella genomosp. 11</name>
    <dbReference type="NCBI Taxonomy" id="1416808"/>
    <lineage>
        <taxon>Bacteria</taxon>
        <taxon>Pseudomonadati</taxon>
        <taxon>Pseudomonadota</taxon>
        <taxon>Betaproteobacteria</taxon>
        <taxon>Burkholderiales</taxon>
        <taxon>Alcaligenaceae</taxon>
        <taxon>Bordetella</taxon>
    </lineage>
</organism>
<dbReference type="GO" id="GO:0030245">
    <property type="term" value="P:cellulose catabolic process"/>
    <property type="evidence" value="ECO:0007669"/>
    <property type="project" value="UniProtKB-KW"/>
</dbReference>
<evidence type="ECO:0000256" key="5">
    <source>
        <dbReference type="ARBA" id="ARBA00023001"/>
    </source>
</evidence>
<dbReference type="InterPro" id="IPR008928">
    <property type="entry name" value="6-hairpin_glycosidase_sf"/>
</dbReference>
<feature type="chain" id="PRO_5013374532" description="cellulase" evidence="8">
    <location>
        <begin position="35"/>
        <end position="412"/>
    </location>
</feature>
<dbReference type="SUPFAM" id="SSF48208">
    <property type="entry name" value="Six-hairpin glycosidases"/>
    <property type="match status" value="1"/>
</dbReference>
<sequence>MDMQRPRTHRLLAPGAWRRACALLALCVPWAAGAATCDAQPWPLWEDFQARFIQPDGRVLDASTPQRHTSSEGQSYGMFFALVAGDQPTFDRLWQWTEANLAGGDIGKRLPAWFWGHAPDGTWRVLDANAASDADLWLAYDLLEAGRLWGRKDYAARGQALLARIEKEEIADLPGLGKMLLPGPMGFVLPGGITRLNASYLPPPVLRRLATAGQAAVWHDVARNTPAVYAAGLDTGYVPDWVAYVAPAASAAKAPHGRFATDPVKGDVGSYDAIRAYLWAGVTPDDDALASPLRQATRGLATATAVLGYPPESVRTATGVAEGTGQFGFSAALLPYLQATNRADLLAAQRARVLALLEQARAKADATGSQAPYYDYVLTLFGLGWSEGRYRFRTAGTVQPSWEKSCRRVSAP</sequence>
<evidence type="ECO:0000256" key="8">
    <source>
        <dbReference type="SAM" id="SignalP"/>
    </source>
</evidence>
<keyword evidence="4" id="KW-0378">Hydrolase</keyword>
<comment type="similarity">
    <text evidence="2">Belongs to the glycosyl hydrolase 8 (cellulase D) family.</text>
</comment>
<keyword evidence="10" id="KW-1185">Reference proteome</keyword>
<dbReference type="Gene3D" id="1.50.10.10">
    <property type="match status" value="1"/>
</dbReference>
<accession>A0A261UWF5</accession>
<dbReference type="EC" id="3.2.1.4" evidence="3"/>
<keyword evidence="7" id="KW-0624">Polysaccharide degradation</keyword>
<evidence type="ECO:0000313" key="10">
    <source>
        <dbReference type="Proteomes" id="UP000215767"/>
    </source>
</evidence>
<dbReference type="Proteomes" id="UP000215767">
    <property type="component" value="Unassembled WGS sequence"/>
</dbReference>
<dbReference type="InterPro" id="IPR002037">
    <property type="entry name" value="Glyco_hydro_8"/>
</dbReference>
<evidence type="ECO:0000256" key="2">
    <source>
        <dbReference type="ARBA" id="ARBA00009209"/>
    </source>
</evidence>
<comment type="catalytic activity">
    <reaction evidence="1">
        <text>Endohydrolysis of (1-&gt;4)-beta-D-glucosidic linkages in cellulose, lichenin and cereal beta-D-glucans.</text>
        <dbReference type="EC" id="3.2.1.4"/>
    </reaction>
</comment>
<gene>
    <name evidence="9" type="ORF">CAL28_00190</name>
</gene>
<keyword evidence="6" id="KW-0326">Glycosidase</keyword>
<reference evidence="10" key="1">
    <citation type="submission" date="2017-05" db="EMBL/GenBank/DDBJ databases">
        <title>Complete and WGS of Bordetella genogroups.</title>
        <authorList>
            <person name="Spilker T."/>
            <person name="Lipuma J."/>
        </authorList>
    </citation>
    <scope>NUCLEOTIDE SEQUENCE [LARGE SCALE GENOMIC DNA]</scope>
    <source>
        <strain evidence="10">AU8856</strain>
    </source>
</reference>
<proteinExistence type="inferred from homology"/>
<comment type="caution">
    <text evidence="9">The sequence shown here is derived from an EMBL/GenBank/DDBJ whole genome shotgun (WGS) entry which is preliminary data.</text>
</comment>
<dbReference type="InterPro" id="IPR012341">
    <property type="entry name" value="6hp_glycosidase-like_sf"/>
</dbReference>
<keyword evidence="5" id="KW-0136">Cellulose degradation</keyword>
<dbReference type="EMBL" id="NEVS01000001">
    <property type="protein sequence ID" value="OZI66214.1"/>
    <property type="molecule type" value="Genomic_DNA"/>
</dbReference>
<feature type="signal peptide" evidence="8">
    <location>
        <begin position="1"/>
        <end position="34"/>
    </location>
</feature>
<name>A0A261UWF5_9BORD</name>